<gene>
    <name evidence="3" type="ORF">Fot_15386</name>
    <name evidence="4" type="ORF">Fot_15635</name>
</gene>
<accession>A0ABD1W9Q7</accession>
<keyword evidence="5" id="KW-1185">Reference proteome</keyword>
<evidence type="ECO:0000313" key="4">
    <source>
        <dbReference type="EMBL" id="KAL2546402.1"/>
    </source>
</evidence>
<feature type="compositionally biased region" description="Low complexity" evidence="1">
    <location>
        <begin position="66"/>
        <end position="75"/>
    </location>
</feature>
<comment type="caution">
    <text evidence="4">The sequence shown here is derived from an EMBL/GenBank/DDBJ whole genome shotgun (WGS) entry which is preliminary data.</text>
</comment>
<dbReference type="EMBL" id="JBFOLJ010000004">
    <property type="protein sequence ID" value="KAL2546153.1"/>
    <property type="molecule type" value="Genomic_DNA"/>
</dbReference>
<name>A0ABD1W9Q7_9LAMI</name>
<dbReference type="EMBL" id="JBFOLJ010000004">
    <property type="protein sequence ID" value="KAL2546402.1"/>
    <property type="molecule type" value="Genomic_DNA"/>
</dbReference>
<keyword evidence="2" id="KW-0472">Membrane</keyword>
<keyword evidence="2" id="KW-1133">Transmembrane helix</keyword>
<reference evidence="4" key="1">
    <citation type="submission" date="2024-07" db="EMBL/GenBank/DDBJ databases">
        <title>Two chromosome-level genome assemblies of Korean endemic species Abeliophyllum distichum and Forsythia ovata (Oleaceae).</title>
        <authorList>
            <person name="Mun J.H."/>
        </authorList>
    </citation>
    <scope>NUCLEOTIDE SEQUENCE</scope>
    <source>
        <strain evidence="4">KNKB202402200001</strain>
        <tissue evidence="4">Leaf</tissue>
    </source>
</reference>
<evidence type="ECO:0000313" key="5">
    <source>
        <dbReference type="Proteomes" id="UP001604277"/>
    </source>
</evidence>
<evidence type="ECO:0000256" key="1">
    <source>
        <dbReference type="SAM" id="MobiDB-lite"/>
    </source>
</evidence>
<keyword evidence="2" id="KW-0812">Transmembrane</keyword>
<evidence type="ECO:0000256" key="2">
    <source>
        <dbReference type="SAM" id="Phobius"/>
    </source>
</evidence>
<dbReference type="AlphaFoldDB" id="A0ABD1W9Q7"/>
<evidence type="ECO:0000313" key="3">
    <source>
        <dbReference type="EMBL" id="KAL2546153.1"/>
    </source>
</evidence>
<sequence length="112" mass="12669">MAELKKTANFRYELSQALIISWSYFVFCTGTNSCIIFIEIGEMSERGKKRDEDEALSEGDEPPKKSSNPSAAAVDNDSDDSDHIIVCDVLLKEQCRILSMEKLSFGRRERGR</sequence>
<organism evidence="4 5">
    <name type="scientific">Forsythia ovata</name>
    <dbReference type="NCBI Taxonomy" id="205694"/>
    <lineage>
        <taxon>Eukaryota</taxon>
        <taxon>Viridiplantae</taxon>
        <taxon>Streptophyta</taxon>
        <taxon>Embryophyta</taxon>
        <taxon>Tracheophyta</taxon>
        <taxon>Spermatophyta</taxon>
        <taxon>Magnoliopsida</taxon>
        <taxon>eudicotyledons</taxon>
        <taxon>Gunneridae</taxon>
        <taxon>Pentapetalae</taxon>
        <taxon>asterids</taxon>
        <taxon>lamiids</taxon>
        <taxon>Lamiales</taxon>
        <taxon>Oleaceae</taxon>
        <taxon>Forsythieae</taxon>
        <taxon>Forsythia</taxon>
    </lineage>
</organism>
<feature type="region of interest" description="Disordered" evidence="1">
    <location>
        <begin position="46"/>
        <end position="79"/>
    </location>
</feature>
<dbReference type="Proteomes" id="UP001604277">
    <property type="component" value="Unassembled WGS sequence"/>
</dbReference>
<reference evidence="5" key="2">
    <citation type="submission" date="2024-07" db="EMBL/GenBank/DDBJ databases">
        <title>Two chromosome-level genome assemblies of Korean endemic species Abeliophyllum distichum and Forsythia ovata (Oleaceae).</title>
        <authorList>
            <person name="Jang H."/>
        </authorList>
    </citation>
    <scope>NUCLEOTIDE SEQUENCE [LARGE SCALE GENOMIC DNA]</scope>
</reference>
<protein>
    <submittedName>
        <fullName evidence="4">RNA polymerase II transcriptional coactivator KIWI</fullName>
    </submittedName>
</protein>
<feature type="transmembrane region" description="Helical" evidence="2">
    <location>
        <begin position="20"/>
        <end position="40"/>
    </location>
</feature>
<proteinExistence type="predicted"/>